<dbReference type="GO" id="GO:0005666">
    <property type="term" value="C:RNA polymerase III complex"/>
    <property type="evidence" value="ECO:0000318"/>
    <property type="project" value="GO_Central"/>
</dbReference>
<evidence type="ECO:0000256" key="3">
    <source>
        <dbReference type="ARBA" id="ARBA00011206"/>
    </source>
</evidence>
<dbReference type="PANTHER" id="PTHR12949">
    <property type="entry name" value="RNA POLYMERASE III DNA DIRECTED -RELATED"/>
    <property type="match status" value="1"/>
</dbReference>
<dbReference type="InterPro" id="IPR036390">
    <property type="entry name" value="WH_DNA-bd_sf"/>
</dbReference>
<dbReference type="EMBL" id="DF237066">
    <property type="protein sequence ID" value="GAQ82610.1"/>
    <property type="molecule type" value="Genomic_DNA"/>
</dbReference>
<dbReference type="InterPro" id="IPR055207">
    <property type="entry name" value="POLR3C_WHD"/>
</dbReference>
<dbReference type="InterPro" id="IPR013197">
    <property type="entry name" value="RNA_pol_III_RPC82-rel_HTH"/>
</dbReference>
<gene>
    <name evidence="13" type="ORF">KFL_001170140</name>
</gene>
<evidence type="ECO:0000313" key="14">
    <source>
        <dbReference type="Proteomes" id="UP000054558"/>
    </source>
</evidence>
<comment type="subunit">
    <text evidence="3 8">Component of the RNA polymerase III (Pol III) complex consisting of 17 subunits.</text>
</comment>
<evidence type="ECO:0000259" key="12">
    <source>
        <dbReference type="Pfam" id="PF22536"/>
    </source>
</evidence>
<evidence type="ECO:0000313" key="13">
    <source>
        <dbReference type="EMBL" id="GAQ82610.1"/>
    </source>
</evidence>
<organism evidence="13 14">
    <name type="scientific">Klebsormidium nitens</name>
    <name type="common">Green alga</name>
    <name type="synonym">Ulothrix nitens</name>
    <dbReference type="NCBI Taxonomy" id="105231"/>
    <lineage>
        <taxon>Eukaryota</taxon>
        <taxon>Viridiplantae</taxon>
        <taxon>Streptophyta</taxon>
        <taxon>Klebsormidiophyceae</taxon>
        <taxon>Klebsormidiales</taxon>
        <taxon>Klebsormidiaceae</taxon>
        <taxon>Klebsormidium</taxon>
    </lineage>
</organism>
<dbReference type="Pfam" id="PF05645">
    <property type="entry name" value="RNA_pol_Rpc82"/>
    <property type="match status" value="1"/>
</dbReference>
<dbReference type="Gene3D" id="1.10.10.10">
    <property type="entry name" value="Winged helix-like DNA-binding domain superfamily/Winged helix DNA-binding domain"/>
    <property type="match status" value="4"/>
</dbReference>
<dbReference type="OrthoDB" id="272392at2759"/>
<evidence type="ECO:0000256" key="4">
    <source>
        <dbReference type="ARBA" id="ARBA00016689"/>
    </source>
</evidence>
<feature type="domain" description="DNA-directed RNA polymerase III subunit RPC3 winged-helix" evidence="12">
    <location>
        <begin position="392"/>
        <end position="468"/>
    </location>
</feature>
<evidence type="ECO:0000259" key="11">
    <source>
        <dbReference type="Pfam" id="PF08221"/>
    </source>
</evidence>
<evidence type="ECO:0000256" key="2">
    <source>
        <dbReference type="ARBA" id="ARBA00006835"/>
    </source>
</evidence>
<keyword evidence="5 8" id="KW-0240">DNA-directed RNA polymerase</keyword>
<name>A0A1Y1HVE7_KLENI</name>
<evidence type="ECO:0000256" key="8">
    <source>
        <dbReference type="RuleBase" id="RU367076"/>
    </source>
</evidence>
<feature type="domain" description="RNA polymerase III Rpc82 C -terminal" evidence="10">
    <location>
        <begin position="154"/>
        <end position="386"/>
    </location>
</feature>
<dbReference type="PANTHER" id="PTHR12949:SF0">
    <property type="entry name" value="DNA-DIRECTED RNA POLYMERASE III SUBUNIT RPC3"/>
    <property type="match status" value="1"/>
</dbReference>
<keyword evidence="9" id="KW-0175">Coiled coil</keyword>
<dbReference type="InterPro" id="IPR008806">
    <property type="entry name" value="RNA_pol_III_Rpc82_C"/>
</dbReference>
<dbReference type="FunFam" id="1.10.10.10:FF:000515">
    <property type="entry name" value="DNA-directed RNA polymerase III subunit rpc3"/>
    <property type="match status" value="1"/>
</dbReference>
<evidence type="ECO:0000256" key="7">
    <source>
        <dbReference type="ARBA" id="ARBA00023242"/>
    </source>
</evidence>
<dbReference type="GO" id="GO:0003697">
    <property type="term" value="F:single-stranded DNA binding"/>
    <property type="evidence" value="ECO:0007669"/>
    <property type="project" value="UniProtKB-UniRule"/>
</dbReference>
<comment type="subcellular location">
    <subcellularLocation>
        <location evidence="1 8">Nucleus</location>
    </subcellularLocation>
</comment>
<comment type="similarity">
    <text evidence="2">Belongs to the RNA polymerase beta chain family.</text>
</comment>
<sequence length="559" mass="62171">MPSKHAKKLACEIVVDQFGEQVGKVCQTLVFKGQHSLPDLGRVTELTPPQLRNCVLVLSQHNCVQAYRVEPDAENPRTRPQVLYVALVSRILQRLRFPRMLLHVKEELGPDAEAVLEGLIEHGRLSVGQLVERASARTEDEAERSAQSEGVKEAFKQLVQARYVEKAPQAEPVLPPASEGDTKKGTRINARARAAAAKASVVESEEARAVRLSAVSDFDRFRLPSSVLGLENGAPTAAETKALSRTKRKREAELAEQAAQAAKQKADEEELVWRVNYDEFTRRFRHEAMSEFVEERMGPTAGAAVRTMLTETRGQEQSVAEKASGPVSVEAIHTILRSSPAGSALPKSSIRTALEQLAEEGSAMVTKENELGGGTYAVDMAHVVAEMRERELESVVRNRFGQGACRIFRLLRMKRMLEQKQIGEMAMIPIKDTRQLLYTLLKGHYVSLQELAKTADHVASRTFYLWRVNIPQVSEHALDEMYHGASNLRNRLQHELAQEKELLSICDDMAAGNAAGEHGSHVTLTSAQRERLEQFRQVAAVLESSLLALEKMIMLFSDF</sequence>
<dbReference type="STRING" id="105231.A0A1Y1HVE7"/>
<evidence type="ECO:0000256" key="5">
    <source>
        <dbReference type="ARBA" id="ARBA00022478"/>
    </source>
</evidence>
<evidence type="ECO:0000259" key="10">
    <source>
        <dbReference type="Pfam" id="PF05645"/>
    </source>
</evidence>
<feature type="domain" description="RNA polymerase III subunit RPC82-related helix-turn-helix" evidence="11">
    <location>
        <begin position="9"/>
        <end position="66"/>
    </location>
</feature>
<dbReference type="InterPro" id="IPR036388">
    <property type="entry name" value="WH-like_DNA-bd_sf"/>
</dbReference>
<proteinExistence type="inferred from homology"/>
<dbReference type="AlphaFoldDB" id="A0A1Y1HVE7"/>
<dbReference type="Pfam" id="PF08221">
    <property type="entry name" value="HTH_9"/>
    <property type="match status" value="1"/>
</dbReference>
<reference evidence="13 14" key="1">
    <citation type="journal article" date="2014" name="Nat. Commun.">
        <title>Klebsormidium flaccidum genome reveals primary factors for plant terrestrial adaptation.</title>
        <authorList>
            <person name="Hori K."/>
            <person name="Maruyama F."/>
            <person name="Fujisawa T."/>
            <person name="Togashi T."/>
            <person name="Yamamoto N."/>
            <person name="Seo M."/>
            <person name="Sato S."/>
            <person name="Yamada T."/>
            <person name="Mori H."/>
            <person name="Tajima N."/>
            <person name="Moriyama T."/>
            <person name="Ikeuchi M."/>
            <person name="Watanabe M."/>
            <person name="Wada H."/>
            <person name="Kobayashi K."/>
            <person name="Saito M."/>
            <person name="Masuda T."/>
            <person name="Sasaki-Sekimoto Y."/>
            <person name="Mashiguchi K."/>
            <person name="Awai K."/>
            <person name="Shimojima M."/>
            <person name="Masuda S."/>
            <person name="Iwai M."/>
            <person name="Nobusawa T."/>
            <person name="Narise T."/>
            <person name="Kondo S."/>
            <person name="Saito H."/>
            <person name="Sato R."/>
            <person name="Murakawa M."/>
            <person name="Ihara Y."/>
            <person name="Oshima-Yamada Y."/>
            <person name="Ohtaka K."/>
            <person name="Satoh M."/>
            <person name="Sonobe K."/>
            <person name="Ishii M."/>
            <person name="Ohtani R."/>
            <person name="Kanamori-Sato M."/>
            <person name="Honoki R."/>
            <person name="Miyazaki D."/>
            <person name="Mochizuki H."/>
            <person name="Umetsu J."/>
            <person name="Higashi K."/>
            <person name="Shibata D."/>
            <person name="Kamiya Y."/>
            <person name="Sato N."/>
            <person name="Nakamura Y."/>
            <person name="Tabata S."/>
            <person name="Ida S."/>
            <person name="Kurokawa K."/>
            <person name="Ohta H."/>
        </authorList>
    </citation>
    <scope>NUCLEOTIDE SEQUENCE [LARGE SCALE GENOMIC DNA]</scope>
    <source>
        <strain evidence="13 14">NIES-2285</strain>
    </source>
</reference>
<accession>A0A1Y1HVE7</accession>
<dbReference type="InterPro" id="IPR039748">
    <property type="entry name" value="RPC3"/>
</dbReference>
<dbReference type="GO" id="GO:0006351">
    <property type="term" value="P:DNA-templated transcription"/>
    <property type="evidence" value="ECO:0007669"/>
    <property type="project" value="InterPro"/>
</dbReference>
<dbReference type="Proteomes" id="UP000054558">
    <property type="component" value="Unassembled WGS sequence"/>
</dbReference>
<dbReference type="OMA" id="GQYVVHM"/>
<protein>
    <recommendedName>
        <fullName evidence="4 8">DNA-directed RNA polymerase III subunit RPC3</fullName>
        <shortName evidence="8">RNA polymerase III subunit C3</shortName>
    </recommendedName>
</protein>
<dbReference type="FunFam" id="1.10.10.10:FF:000420">
    <property type="entry name" value="RNA polymerase III subunit, putative"/>
    <property type="match status" value="1"/>
</dbReference>
<evidence type="ECO:0000256" key="1">
    <source>
        <dbReference type="ARBA" id="ARBA00004123"/>
    </source>
</evidence>
<evidence type="ECO:0000256" key="9">
    <source>
        <dbReference type="SAM" id="Coils"/>
    </source>
</evidence>
<dbReference type="SUPFAM" id="SSF46785">
    <property type="entry name" value="Winged helix' DNA-binding domain"/>
    <property type="match status" value="1"/>
</dbReference>
<comment type="function">
    <text evidence="8">DNA-dependent RNA polymerase catalyzes the transcription of DNA into RNA using the four ribonucleoside triphosphates as substrates. Specific core component of RNA polymerase III which synthesizes small RNAs, such as 5S rRNA and tRNAs.</text>
</comment>
<keyword evidence="6 8" id="KW-0804">Transcription</keyword>
<keyword evidence="7 8" id="KW-0539">Nucleus</keyword>
<dbReference type="Pfam" id="PF22536">
    <property type="entry name" value="WHD_POLR3C"/>
    <property type="match status" value="1"/>
</dbReference>
<comment type="similarity">
    <text evidence="8">Belongs to the eukaryotic RPC3/POLR3C RNA polymerase subunit family.</text>
</comment>
<feature type="coiled-coil region" evidence="9">
    <location>
        <begin position="245"/>
        <end position="272"/>
    </location>
</feature>
<evidence type="ECO:0000256" key="6">
    <source>
        <dbReference type="ARBA" id="ARBA00023163"/>
    </source>
</evidence>
<keyword evidence="14" id="KW-1185">Reference proteome</keyword>